<dbReference type="EMBL" id="LAZR01068591">
    <property type="protein sequence ID" value="KKK49356.1"/>
    <property type="molecule type" value="Genomic_DNA"/>
</dbReference>
<comment type="caution">
    <text evidence="1">The sequence shown here is derived from an EMBL/GenBank/DDBJ whole genome shotgun (WGS) entry which is preliminary data.</text>
</comment>
<name>A0A0F8YMR9_9ZZZZ</name>
<proteinExistence type="predicted"/>
<accession>A0A0F8YMR9</accession>
<protein>
    <submittedName>
        <fullName evidence="1">Uncharacterized protein</fullName>
    </submittedName>
</protein>
<organism evidence="1">
    <name type="scientific">marine sediment metagenome</name>
    <dbReference type="NCBI Taxonomy" id="412755"/>
    <lineage>
        <taxon>unclassified sequences</taxon>
        <taxon>metagenomes</taxon>
        <taxon>ecological metagenomes</taxon>
    </lineage>
</organism>
<evidence type="ECO:0000313" key="1">
    <source>
        <dbReference type="EMBL" id="KKK49356.1"/>
    </source>
</evidence>
<gene>
    <name evidence="1" type="ORF">LCGC14_3135930</name>
</gene>
<reference evidence="1" key="1">
    <citation type="journal article" date="2015" name="Nature">
        <title>Complex archaea that bridge the gap between prokaryotes and eukaryotes.</title>
        <authorList>
            <person name="Spang A."/>
            <person name="Saw J.H."/>
            <person name="Jorgensen S.L."/>
            <person name="Zaremba-Niedzwiedzka K."/>
            <person name="Martijn J."/>
            <person name="Lind A.E."/>
            <person name="van Eijk R."/>
            <person name="Schleper C."/>
            <person name="Guy L."/>
            <person name="Ettema T.J."/>
        </authorList>
    </citation>
    <scope>NUCLEOTIDE SEQUENCE</scope>
</reference>
<feature type="non-terminal residue" evidence="1">
    <location>
        <position position="1"/>
    </location>
</feature>
<sequence length="70" mass="8150">LWVRMERGEAHFNTITITFTDQNIIGMSIIKLQLMRIECENVTATYRPGDDRARQEAIVRMISKAKILKL</sequence>
<dbReference type="AlphaFoldDB" id="A0A0F8YMR9"/>